<proteinExistence type="predicted"/>
<protein>
    <recommendedName>
        <fullName evidence="3">Glycosyl transferases group 1</fullName>
    </recommendedName>
</protein>
<keyword evidence="2" id="KW-1185">Reference proteome</keyword>
<dbReference type="STRING" id="1287727.SAMN05443999_106269"/>
<evidence type="ECO:0000313" key="1">
    <source>
        <dbReference type="EMBL" id="SEL63080.1"/>
    </source>
</evidence>
<accession>A0A1H7RRZ2</accession>
<sequence>MTQEVVFICRRRLWRAGSKIMRCDQLAEIGRCNLGERYRFSVRALPQMATDDARRDFAESLAGSIVVLLKGTAAMLGQEGMRMLRAASRGLAIDYVDGHAGECFSPHADLHIAASHAGEAILRRVLARKGSVDGRAGVAYLTHHHDPRLEGMVPRRQDTLRAAYLGHPRNVHIPREISHRIQRIALGRGAGMPAAFDRLCDFNLHYTIRPPGPAGAPDGDVAKPFTKGFVAAALGANVLVTRDTDDAELYLGREYPFLVDDSAPATIAAALDRAEDLYDTSAWREASERMRYLREMSSPRHVAREFDVILSRLQVRGGAARKGRPGP</sequence>
<gene>
    <name evidence="1" type="ORF">SAMN05443999_106269</name>
</gene>
<name>A0A1H7RRZ2_9RHOB</name>
<evidence type="ECO:0008006" key="3">
    <source>
        <dbReference type="Google" id="ProtNLM"/>
    </source>
</evidence>
<dbReference type="Proteomes" id="UP000199582">
    <property type="component" value="Unassembled WGS sequence"/>
</dbReference>
<evidence type="ECO:0000313" key="2">
    <source>
        <dbReference type="Proteomes" id="UP000199582"/>
    </source>
</evidence>
<reference evidence="1 2" key="1">
    <citation type="submission" date="2016-10" db="EMBL/GenBank/DDBJ databases">
        <authorList>
            <person name="de Groot N.N."/>
        </authorList>
    </citation>
    <scope>NUCLEOTIDE SEQUENCE [LARGE SCALE GENOMIC DNA]</scope>
    <source>
        <strain evidence="1 2">DSM 100674</strain>
    </source>
</reference>
<dbReference type="AlphaFoldDB" id="A0A1H7RRZ2"/>
<organism evidence="1 2">
    <name type="scientific">Roseovarius azorensis</name>
    <dbReference type="NCBI Taxonomy" id="1287727"/>
    <lineage>
        <taxon>Bacteria</taxon>
        <taxon>Pseudomonadati</taxon>
        <taxon>Pseudomonadota</taxon>
        <taxon>Alphaproteobacteria</taxon>
        <taxon>Rhodobacterales</taxon>
        <taxon>Roseobacteraceae</taxon>
        <taxon>Roseovarius</taxon>
    </lineage>
</organism>
<dbReference type="OrthoDB" id="5110798at2"/>
<dbReference type="EMBL" id="FOAG01000006">
    <property type="protein sequence ID" value="SEL63080.1"/>
    <property type="molecule type" value="Genomic_DNA"/>
</dbReference>
<dbReference type="RefSeq" id="WP_093036727.1">
    <property type="nucleotide sequence ID" value="NZ_FOAG01000006.1"/>
</dbReference>